<name>A0ABU5ZVS6_9FLAO</name>
<keyword evidence="3" id="KW-1185">Reference proteome</keyword>
<dbReference type="Proteomes" id="UP001327027">
    <property type="component" value="Unassembled WGS sequence"/>
</dbReference>
<protein>
    <submittedName>
        <fullName evidence="2">Lipocalin family protein</fullName>
    </submittedName>
</protein>
<evidence type="ECO:0000313" key="2">
    <source>
        <dbReference type="EMBL" id="MEB3345972.1"/>
    </source>
</evidence>
<organism evidence="2 3">
    <name type="scientific">Aquimarina gracilis</name>
    <dbReference type="NCBI Taxonomy" id="874422"/>
    <lineage>
        <taxon>Bacteria</taxon>
        <taxon>Pseudomonadati</taxon>
        <taxon>Bacteroidota</taxon>
        <taxon>Flavobacteriia</taxon>
        <taxon>Flavobacteriales</taxon>
        <taxon>Flavobacteriaceae</taxon>
        <taxon>Aquimarina</taxon>
    </lineage>
</organism>
<reference evidence="2 3" key="1">
    <citation type="journal article" date="2013" name="Int. J. Syst. Evol. Microbiol.">
        <title>Aquimarina gracilis sp. nov., isolated from the gut microflora of a mussel, Mytilus coruscus, and emended description of Aquimarina spongiae.</title>
        <authorList>
            <person name="Park S.C."/>
            <person name="Choe H.N."/>
            <person name="Baik K.S."/>
            <person name="Seong C.N."/>
        </authorList>
    </citation>
    <scope>NUCLEOTIDE SEQUENCE [LARGE SCALE GENOMIC DNA]</scope>
    <source>
        <strain evidence="2 3">PSC32</strain>
    </source>
</reference>
<dbReference type="RefSeq" id="WP_324180002.1">
    <property type="nucleotide sequence ID" value="NZ_BAABAW010000006.1"/>
</dbReference>
<evidence type="ECO:0000259" key="1">
    <source>
        <dbReference type="Pfam" id="PF13648"/>
    </source>
</evidence>
<comment type="caution">
    <text evidence="2">The sequence shown here is derived from an EMBL/GenBank/DDBJ whole genome shotgun (WGS) entry which is preliminary data.</text>
</comment>
<proteinExistence type="predicted"/>
<feature type="domain" description="Lipocalin-like" evidence="1">
    <location>
        <begin position="56"/>
        <end position="133"/>
    </location>
</feature>
<sequence>MKKEQADKIILLGISLILAFIYSSYTVQSSDSDFVGCWIESFEKQTVQKTSAIIYKSCKDNSLIPTRRFRFKMELKKNRSCDYLSLAANDAHNMRPGTWSYDSKNCILTIKNSDNEIVKSFKVIEVKNNTLSLALRK</sequence>
<dbReference type="Pfam" id="PF13648">
    <property type="entry name" value="Lipocalin_4"/>
    <property type="match status" value="1"/>
</dbReference>
<accession>A0ABU5ZVS6</accession>
<dbReference type="EMBL" id="JAYKLX010000005">
    <property type="protein sequence ID" value="MEB3345972.1"/>
    <property type="molecule type" value="Genomic_DNA"/>
</dbReference>
<dbReference type="InterPro" id="IPR024311">
    <property type="entry name" value="Lipocalin-like"/>
</dbReference>
<gene>
    <name evidence="2" type="ORF">U6A24_10900</name>
</gene>
<evidence type="ECO:0000313" key="3">
    <source>
        <dbReference type="Proteomes" id="UP001327027"/>
    </source>
</evidence>